<comment type="caution">
    <text evidence="3">The sequence shown here is derived from an EMBL/GenBank/DDBJ whole genome shotgun (WGS) entry which is preliminary data.</text>
</comment>
<feature type="domain" description="tRNA-specific 2-thiouridylase MnmA-like C-terminal" evidence="1">
    <location>
        <begin position="200"/>
        <end position="231"/>
    </location>
</feature>
<dbReference type="Pfam" id="PF20259">
    <property type="entry name" value="tRNA_Me_trans_M"/>
    <property type="match status" value="1"/>
</dbReference>
<reference evidence="3" key="2">
    <citation type="journal article" date="2019" name="Gigascience">
        <title>High-quality Schistosoma haematobium genome achieved by single-molecule and long-range sequencing.</title>
        <authorList>
            <person name="Stroehlein A.J."/>
            <person name="Korhonen P.K."/>
            <person name="Chong T.M."/>
            <person name="Lim Y.L."/>
            <person name="Chan K.G."/>
            <person name="Webster B."/>
            <person name="Rollinson D."/>
            <person name="Brindley P.J."/>
            <person name="Gasser R.B."/>
            <person name="Young N.D."/>
        </authorList>
    </citation>
    <scope>NUCLEOTIDE SEQUENCE</scope>
</reference>
<dbReference type="SUPFAM" id="SSF52402">
    <property type="entry name" value="Adenine nucleotide alpha hydrolases-like"/>
    <property type="match status" value="1"/>
</dbReference>
<dbReference type="Proteomes" id="UP000471633">
    <property type="component" value="Unassembled WGS sequence"/>
</dbReference>
<dbReference type="Gene3D" id="2.40.30.10">
    <property type="entry name" value="Translation factors"/>
    <property type="match status" value="1"/>
</dbReference>
<reference evidence="3" key="1">
    <citation type="journal article" date="2012" name="Nat. Genet.">
        <title>Whole-genome sequence of Schistosoma haematobium.</title>
        <authorList>
            <person name="Young N.D."/>
            <person name="Jex A.R."/>
            <person name="Li B."/>
            <person name="Liu S."/>
            <person name="Yang L."/>
            <person name="Xiong Z."/>
            <person name="Li Y."/>
            <person name="Cantacessi C."/>
            <person name="Hall R.S."/>
            <person name="Xu X."/>
            <person name="Chen F."/>
            <person name="Wu X."/>
            <person name="Zerlotini A."/>
            <person name="Oliveira G."/>
            <person name="Hofmann A."/>
            <person name="Zhang G."/>
            <person name="Fang X."/>
            <person name="Kang Y."/>
            <person name="Campbell B.E."/>
            <person name="Loukas A."/>
            <person name="Ranganathan S."/>
            <person name="Rollinson D."/>
            <person name="Rinaldi G."/>
            <person name="Brindley P.J."/>
            <person name="Yang H."/>
            <person name="Wang J."/>
            <person name="Wang J."/>
            <person name="Gasser R.B."/>
        </authorList>
    </citation>
    <scope>NUCLEOTIDE SEQUENCE</scope>
</reference>
<feature type="domain" description="tRNA-specific 2-thiouridylase MnmA-like central" evidence="2">
    <location>
        <begin position="43"/>
        <end position="104"/>
    </location>
</feature>
<evidence type="ECO:0000313" key="3">
    <source>
        <dbReference type="EMBL" id="KAH9582554.1"/>
    </source>
</evidence>
<dbReference type="EMBL" id="AMPZ03000005">
    <property type="protein sequence ID" value="KAH9582554.1"/>
    <property type="molecule type" value="Genomic_DNA"/>
</dbReference>
<evidence type="ECO:0000259" key="1">
    <source>
        <dbReference type="Pfam" id="PF20258"/>
    </source>
</evidence>
<dbReference type="GO" id="GO:0005739">
    <property type="term" value="C:mitochondrion"/>
    <property type="evidence" value="ECO:0007669"/>
    <property type="project" value="TreeGrafter"/>
</dbReference>
<organism evidence="3 4">
    <name type="scientific">Schistosoma haematobium</name>
    <name type="common">Blood fluke</name>
    <dbReference type="NCBI Taxonomy" id="6185"/>
    <lineage>
        <taxon>Eukaryota</taxon>
        <taxon>Metazoa</taxon>
        <taxon>Spiralia</taxon>
        <taxon>Lophotrochozoa</taxon>
        <taxon>Platyhelminthes</taxon>
        <taxon>Trematoda</taxon>
        <taxon>Digenea</taxon>
        <taxon>Strigeidida</taxon>
        <taxon>Schistosomatoidea</taxon>
        <taxon>Schistosomatidae</taxon>
        <taxon>Schistosoma</taxon>
    </lineage>
</organism>
<dbReference type="InterPro" id="IPR046884">
    <property type="entry name" value="MnmA-like_central"/>
</dbReference>
<dbReference type="AlphaFoldDB" id="A0A922ILJ3"/>
<dbReference type="GO" id="GO:0002143">
    <property type="term" value="P:tRNA wobble position uridine thiolation"/>
    <property type="evidence" value="ECO:0007669"/>
    <property type="project" value="TreeGrafter"/>
</dbReference>
<dbReference type="InterPro" id="IPR046885">
    <property type="entry name" value="MnmA-like_C"/>
</dbReference>
<dbReference type="Gene3D" id="2.30.30.280">
    <property type="entry name" value="Adenine nucleotide alpha hydrolases-like domains"/>
    <property type="match status" value="1"/>
</dbReference>
<reference evidence="3" key="4">
    <citation type="journal article" date="2022" name="PLoS Pathog.">
        <title>Chromosome-level genome of Schistosoma haematobium underpins genome-wide explorations of molecular variation.</title>
        <authorList>
            <person name="Stroehlein A.J."/>
            <person name="Korhonen P.K."/>
            <person name="Lee V.V."/>
            <person name="Ralph S.A."/>
            <person name="Mentink-Kane M."/>
            <person name="You H."/>
            <person name="McManus D.P."/>
            <person name="Tchuente L.T."/>
            <person name="Stothard J.R."/>
            <person name="Kaur P."/>
            <person name="Dudchenko O."/>
            <person name="Aiden E.L."/>
            <person name="Yang B."/>
            <person name="Yang H."/>
            <person name="Emery A.M."/>
            <person name="Webster B.L."/>
            <person name="Brindley P.J."/>
            <person name="Rollinson D."/>
            <person name="Chang B.C.H."/>
            <person name="Gasser R.B."/>
            <person name="Young N.D."/>
        </authorList>
    </citation>
    <scope>NUCLEOTIDE SEQUENCE</scope>
</reference>
<dbReference type="InterPro" id="IPR014729">
    <property type="entry name" value="Rossmann-like_a/b/a_fold"/>
</dbReference>
<evidence type="ECO:0000259" key="2">
    <source>
        <dbReference type="Pfam" id="PF20259"/>
    </source>
</evidence>
<dbReference type="PANTHER" id="PTHR11933">
    <property type="entry name" value="TRNA 5-METHYLAMINOMETHYL-2-THIOURIDYLATE -METHYLTRANSFERASE"/>
    <property type="match status" value="1"/>
</dbReference>
<name>A0A922ILJ3_SCHHA</name>
<accession>A0A922ILJ3</accession>
<dbReference type="PANTHER" id="PTHR11933:SF5">
    <property type="entry name" value="MITOCHONDRIAL TRNA-SPECIFIC 2-THIOURIDYLASE 1"/>
    <property type="match status" value="1"/>
</dbReference>
<evidence type="ECO:0000313" key="4">
    <source>
        <dbReference type="Proteomes" id="UP000471633"/>
    </source>
</evidence>
<reference evidence="3" key="3">
    <citation type="submission" date="2021-06" db="EMBL/GenBank/DDBJ databases">
        <title>Chromosome-level genome assembly for S. haematobium.</title>
        <authorList>
            <person name="Stroehlein A.J."/>
        </authorList>
    </citation>
    <scope>NUCLEOTIDE SEQUENCE</scope>
</reference>
<dbReference type="Gene3D" id="3.40.50.620">
    <property type="entry name" value="HUPs"/>
    <property type="match status" value="1"/>
</dbReference>
<dbReference type="Pfam" id="PF03054">
    <property type="entry name" value="tRNA_Me_trans"/>
    <property type="match status" value="1"/>
</dbReference>
<dbReference type="GO" id="GO:0016783">
    <property type="term" value="F:sulfurtransferase activity"/>
    <property type="evidence" value="ECO:0007669"/>
    <property type="project" value="InterPro"/>
</dbReference>
<dbReference type="RefSeq" id="XP_051066055.1">
    <property type="nucleotide sequence ID" value="XM_051215531.1"/>
</dbReference>
<dbReference type="GeneID" id="24598508"/>
<keyword evidence="4" id="KW-1185">Reference proteome</keyword>
<proteinExistence type="predicted"/>
<protein>
    <submittedName>
        <fullName evidence="3">Uncharacterized protein</fullName>
    </submittedName>
</protein>
<gene>
    <name evidence="3" type="ORF">MS3_00007269</name>
</gene>
<dbReference type="Pfam" id="PF20258">
    <property type="entry name" value="tRNA_Me_trans_C"/>
    <property type="match status" value="1"/>
</dbReference>
<dbReference type="InterPro" id="IPR023382">
    <property type="entry name" value="MnmA-like_central_sf"/>
</dbReference>
<dbReference type="CTD" id="24598508"/>
<sequence>MFPVGDLLKTQVKQIAQDIGLSRIYSRRESMGMCFIGKRRFSEFIDNYLEPKPGVYKDLETDQVLEEHTGVHHFTLGQRIPIKRFNGPYYVSKMDCHNQIIYLVRDPAHPSLFMRKCWCGPAVWINSEPFSSINSRNIQFQWQNKWRPVNCILKPFSDISLASAYLRKDMKRCLSSSDNATLASVIDASIEDNREVGPCLSIELEAPMRCIAPGQWCAFYDNDICLGGAMICGSISLWEEGQNTSYHEWNHSDYELTYG</sequence>